<feature type="transmembrane region" description="Helical" evidence="1">
    <location>
        <begin position="149"/>
        <end position="175"/>
    </location>
</feature>
<evidence type="ECO:0000313" key="3">
    <source>
        <dbReference type="Proteomes" id="UP000247591"/>
    </source>
</evidence>
<sequence length="188" mass="20363">MNSPILAVIIGCEIGFWVLVFGGLSLRYLLHLRTMSTVVLAAVPILDMLLLVAVALDIHRGSTVEMVHRLAGIYLGVTVAFGHSVIAWADVRFSHWFADGPPPPRRPSKGPEAFRREVAAFGRWLCAAAISGIAVVGLAHAVADPEQASALYGVFPTLGVITVIWFLTGPMWSLFDIGDNKRSFSDPR</sequence>
<feature type="transmembrane region" description="Helical" evidence="1">
    <location>
        <begin position="70"/>
        <end position="89"/>
    </location>
</feature>
<accession>A0A318RQG3</accession>
<keyword evidence="1" id="KW-0472">Membrane</keyword>
<feature type="transmembrane region" description="Helical" evidence="1">
    <location>
        <begin position="6"/>
        <end position="26"/>
    </location>
</feature>
<dbReference type="RefSeq" id="WP_110467797.1">
    <property type="nucleotide sequence ID" value="NZ_QJSP01000001.1"/>
</dbReference>
<organism evidence="2 3">
    <name type="scientific">Williamsia limnetica</name>
    <dbReference type="NCBI Taxonomy" id="882452"/>
    <lineage>
        <taxon>Bacteria</taxon>
        <taxon>Bacillati</taxon>
        <taxon>Actinomycetota</taxon>
        <taxon>Actinomycetes</taxon>
        <taxon>Mycobacteriales</taxon>
        <taxon>Nocardiaceae</taxon>
        <taxon>Williamsia</taxon>
    </lineage>
</organism>
<keyword evidence="1" id="KW-1133">Transmembrane helix</keyword>
<proteinExistence type="predicted"/>
<feature type="transmembrane region" description="Helical" evidence="1">
    <location>
        <begin position="38"/>
        <end position="58"/>
    </location>
</feature>
<keyword evidence="3" id="KW-1185">Reference proteome</keyword>
<protein>
    <recommendedName>
        <fullName evidence="4">2TM domain-containing protein</fullName>
    </recommendedName>
</protein>
<gene>
    <name evidence="2" type="ORF">DFR67_101526</name>
</gene>
<keyword evidence="1" id="KW-0812">Transmembrane</keyword>
<evidence type="ECO:0008006" key="4">
    <source>
        <dbReference type="Google" id="ProtNLM"/>
    </source>
</evidence>
<dbReference type="AlphaFoldDB" id="A0A318RQG3"/>
<name>A0A318RQG3_WILLI</name>
<comment type="caution">
    <text evidence="2">The sequence shown here is derived from an EMBL/GenBank/DDBJ whole genome shotgun (WGS) entry which is preliminary data.</text>
</comment>
<dbReference type="EMBL" id="QJSP01000001">
    <property type="protein sequence ID" value="PYE21128.1"/>
    <property type="molecule type" value="Genomic_DNA"/>
</dbReference>
<evidence type="ECO:0000256" key="1">
    <source>
        <dbReference type="SAM" id="Phobius"/>
    </source>
</evidence>
<reference evidence="2 3" key="1">
    <citation type="submission" date="2018-06" db="EMBL/GenBank/DDBJ databases">
        <title>Genomic Encyclopedia of Type Strains, Phase IV (KMG-IV): sequencing the most valuable type-strain genomes for metagenomic binning, comparative biology and taxonomic classification.</title>
        <authorList>
            <person name="Goeker M."/>
        </authorList>
    </citation>
    <scope>NUCLEOTIDE SEQUENCE [LARGE SCALE GENOMIC DNA]</scope>
    <source>
        <strain evidence="2 3">DSM 45521</strain>
    </source>
</reference>
<dbReference type="Proteomes" id="UP000247591">
    <property type="component" value="Unassembled WGS sequence"/>
</dbReference>
<dbReference type="OrthoDB" id="2082317at2"/>
<feature type="transmembrane region" description="Helical" evidence="1">
    <location>
        <begin position="124"/>
        <end position="143"/>
    </location>
</feature>
<evidence type="ECO:0000313" key="2">
    <source>
        <dbReference type="EMBL" id="PYE21128.1"/>
    </source>
</evidence>